<keyword evidence="5" id="KW-0808">Transferase</keyword>
<dbReference type="PANTHER" id="PTHR46913">
    <property type="entry name" value="RING-H2 FINGER PROTEIN ATL16"/>
    <property type="match status" value="1"/>
</dbReference>
<feature type="domain" description="RING-type" evidence="15">
    <location>
        <begin position="116"/>
        <end position="158"/>
    </location>
</feature>
<evidence type="ECO:0000256" key="14">
    <source>
        <dbReference type="SAM" id="Phobius"/>
    </source>
</evidence>
<dbReference type="Pfam" id="PF13639">
    <property type="entry name" value="zf-RING_2"/>
    <property type="match status" value="1"/>
</dbReference>
<evidence type="ECO:0000313" key="16">
    <source>
        <dbReference type="EMBL" id="OUZ99133.1"/>
    </source>
</evidence>
<comment type="catalytic activity">
    <reaction evidence="1">
        <text>S-ubiquitinyl-[E2 ubiquitin-conjugating enzyme]-L-cysteine + [acceptor protein]-L-lysine = [E2 ubiquitin-conjugating enzyme]-L-cysteine + N(6)-ubiquitinyl-[acceptor protein]-L-lysine.</text>
        <dbReference type="EC" id="2.3.2.27"/>
    </reaction>
</comment>
<keyword evidence="9" id="KW-0833">Ubl conjugation pathway</keyword>
<evidence type="ECO:0000256" key="2">
    <source>
        <dbReference type="ARBA" id="ARBA00004167"/>
    </source>
</evidence>
<name>A0A200PLN9_MACCD</name>
<evidence type="ECO:0000256" key="11">
    <source>
        <dbReference type="ARBA" id="ARBA00022989"/>
    </source>
</evidence>
<dbReference type="GO" id="GO:0061630">
    <property type="term" value="F:ubiquitin protein ligase activity"/>
    <property type="evidence" value="ECO:0007669"/>
    <property type="project" value="UniProtKB-EC"/>
</dbReference>
<dbReference type="InParanoid" id="A0A200PLN9"/>
<dbReference type="OMA" id="NMIHSHT"/>
<dbReference type="Proteomes" id="UP000195402">
    <property type="component" value="Unassembled WGS sequence"/>
</dbReference>
<feature type="transmembrane region" description="Helical" evidence="14">
    <location>
        <begin position="30"/>
        <end position="54"/>
    </location>
</feature>
<comment type="subcellular location">
    <subcellularLocation>
        <location evidence="2">Membrane</location>
        <topology evidence="2">Single-pass membrane protein</topology>
    </subcellularLocation>
</comment>
<evidence type="ECO:0000256" key="13">
    <source>
        <dbReference type="PROSITE-ProRule" id="PRU00175"/>
    </source>
</evidence>
<keyword evidence="7" id="KW-0479">Metal-binding</keyword>
<dbReference type="GO" id="GO:0008270">
    <property type="term" value="F:zinc ion binding"/>
    <property type="evidence" value="ECO:0007669"/>
    <property type="project" value="UniProtKB-KW"/>
</dbReference>
<proteinExistence type="predicted"/>
<dbReference type="InterPro" id="IPR001841">
    <property type="entry name" value="Znf_RING"/>
</dbReference>
<keyword evidence="17" id="KW-1185">Reference proteome</keyword>
<dbReference type="InterPro" id="IPR013083">
    <property type="entry name" value="Znf_RING/FYVE/PHD"/>
</dbReference>
<keyword evidence="10" id="KW-0862">Zinc</keyword>
<evidence type="ECO:0000256" key="1">
    <source>
        <dbReference type="ARBA" id="ARBA00000900"/>
    </source>
</evidence>
<gene>
    <name evidence="16" type="ORF">BVC80_9077g68</name>
</gene>
<dbReference type="STRING" id="56857.A0A200PLN9"/>
<keyword evidence="11 14" id="KW-1133">Transmembrane helix</keyword>
<dbReference type="InterPro" id="IPR044600">
    <property type="entry name" value="ATL1/ATL16-like"/>
</dbReference>
<comment type="pathway">
    <text evidence="3">Protein modification; protein ubiquitination.</text>
</comment>
<evidence type="ECO:0000256" key="9">
    <source>
        <dbReference type="ARBA" id="ARBA00022786"/>
    </source>
</evidence>
<dbReference type="SUPFAM" id="SSF57850">
    <property type="entry name" value="RING/U-box"/>
    <property type="match status" value="1"/>
</dbReference>
<evidence type="ECO:0000256" key="6">
    <source>
        <dbReference type="ARBA" id="ARBA00022692"/>
    </source>
</evidence>
<evidence type="ECO:0000313" key="17">
    <source>
        <dbReference type="Proteomes" id="UP000195402"/>
    </source>
</evidence>
<keyword evidence="8 13" id="KW-0863">Zinc-finger</keyword>
<evidence type="ECO:0000256" key="12">
    <source>
        <dbReference type="ARBA" id="ARBA00023136"/>
    </source>
</evidence>
<dbReference type="GO" id="GO:0016020">
    <property type="term" value="C:membrane"/>
    <property type="evidence" value="ECO:0007669"/>
    <property type="project" value="UniProtKB-SubCell"/>
</dbReference>
<evidence type="ECO:0000256" key="5">
    <source>
        <dbReference type="ARBA" id="ARBA00022679"/>
    </source>
</evidence>
<evidence type="ECO:0000256" key="3">
    <source>
        <dbReference type="ARBA" id="ARBA00004906"/>
    </source>
</evidence>
<evidence type="ECO:0000259" key="15">
    <source>
        <dbReference type="PROSITE" id="PS50089"/>
    </source>
</evidence>
<keyword evidence="12 14" id="KW-0472">Membrane</keyword>
<dbReference type="FunFam" id="3.30.40.10:FF:000187">
    <property type="entry name" value="E3 ubiquitin-protein ligase ATL6"/>
    <property type="match status" value="1"/>
</dbReference>
<dbReference type="PROSITE" id="PS50089">
    <property type="entry name" value="ZF_RING_2"/>
    <property type="match status" value="1"/>
</dbReference>
<dbReference type="AlphaFoldDB" id="A0A200PLN9"/>
<evidence type="ECO:0000256" key="10">
    <source>
        <dbReference type="ARBA" id="ARBA00022833"/>
    </source>
</evidence>
<dbReference type="PANTHER" id="PTHR46913:SF1">
    <property type="entry name" value="RING-H2 FINGER PROTEIN ATL16"/>
    <property type="match status" value="1"/>
</dbReference>
<dbReference type="EMBL" id="MVGT01004544">
    <property type="protein sequence ID" value="OUZ99133.1"/>
    <property type="molecule type" value="Genomic_DNA"/>
</dbReference>
<sequence length="172" mass="19465">MASSHEDSHRFHWHYAELDDKNFQVHGRSLLFIIILFSLLLLLTFLCLYARWLYRFHRRSSSLPTFMATTTTTTTDMNPPPGGLPPLGLDPATINSFPIILYRSSTDPNSDETQSCSICLSTLQDEEKVKVLPNCNHCYHPECVDKWLSTQSSCPLCRASLRVNSSADSTLP</sequence>
<dbReference type="OrthoDB" id="8062037at2759"/>
<dbReference type="GO" id="GO:0016567">
    <property type="term" value="P:protein ubiquitination"/>
    <property type="evidence" value="ECO:0007669"/>
    <property type="project" value="UniProtKB-UniPathway"/>
</dbReference>
<comment type="caution">
    <text evidence="16">The sequence shown here is derived from an EMBL/GenBank/DDBJ whole genome shotgun (WGS) entry which is preliminary data.</text>
</comment>
<protein>
    <recommendedName>
        <fullName evidence="4">RING-type E3 ubiquitin transferase</fullName>
        <ecNumber evidence="4">2.3.2.27</ecNumber>
    </recommendedName>
</protein>
<evidence type="ECO:0000256" key="4">
    <source>
        <dbReference type="ARBA" id="ARBA00012483"/>
    </source>
</evidence>
<keyword evidence="6 14" id="KW-0812">Transmembrane</keyword>
<dbReference type="Gene3D" id="3.30.40.10">
    <property type="entry name" value="Zinc/RING finger domain, C3HC4 (zinc finger)"/>
    <property type="match status" value="1"/>
</dbReference>
<dbReference type="UniPathway" id="UPA00143"/>
<dbReference type="SMART" id="SM00184">
    <property type="entry name" value="RING"/>
    <property type="match status" value="1"/>
</dbReference>
<dbReference type="EC" id="2.3.2.27" evidence="4"/>
<organism evidence="16 17">
    <name type="scientific">Macleaya cordata</name>
    <name type="common">Five-seeded plume-poppy</name>
    <name type="synonym">Bocconia cordata</name>
    <dbReference type="NCBI Taxonomy" id="56857"/>
    <lineage>
        <taxon>Eukaryota</taxon>
        <taxon>Viridiplantae</taxon>
        <taxon>Streptophyta</taxon>
        <taxon>Embryophyta</taxon>
        <taxon>Tracheophyta</taxon>
        <taxon>Spermatophyta</taxon>
        <taxon>Magnoliopsida</taxon>
        <taxon>Ranunculales</taxon>
        <taxon>Papaveraceae</taxon>
        <taxon>Papaveroideae</taxon>
        <taxon>Macleaya</taxon>
    </lineage>
</organism>
<dbReference type="FunCoup" id="A0A200PLN9">
    <property type="interactions" value="199"/>
</dbReference>
<reference evidence="16 17" key="1">
    <citation type="journal article" date="2017" name="Mol. Plant">
        <title>The Genome of Medicinal Plant Macleaya cordata Provides New Insights into Benzylisoquinoline Alkaloids Metabolism.</title>
        <authorList>
            <person name="Liu X."/>
            <person name="Liu Y."/>
            <person name="Huang P."/>
            <person name="Ma Y."/>
            <person name="Qing Z."/>
            <person name="Tang Q."/>
            <person name="Cao H."/>
            <person name="Cheng P."/>
            <person name="Zheng Y."/>
            <person name="Yuan Z."/>
            <person name="Zhou Y."/>
            <person name="Liu J."/>
            <person name="Tang Z."/>
            <person name="Zhuo Y."/>
            <person name="Zhang Y."/>
            <person name="Yu L."/>
            <person name="Huang J."/>
            <person name="Yang P."/>
            <person name="Peng Q."/>
            <person name="Zhang J."/>
            <person name="Jiang W."/>
            <person name="Zhang Z."/>
            <person name="Lin K."/>
            <person name="Ro D.K."/>
            <person name="Chen X."/>
            <person name="Xiong X."/>
            <person name="Shang Y."/>
            <person name="Huang S."/>
            <person name="Zeng J."/>
        </authorList>
    </citation>
    <scope>NUCLEOTIDE SEQUENCE [LARGE SCALE GENOMIC DNA]</scope>
    <source>
        <strain evidence="17">cv. BLH2017</strain>
        <tissue evidence="16">Root</tissue>
    </source>
</reference>
<accession>A0A200PLN9</accession>
<evidence type="ECO:0000256" key="7">
    <source>
        <dbReference type="ARBA" id="ARBA00022723"/>
    </source>
</evidence>
<evidence type="ECO:0000256" key="8">
    <source>
        <dbReference type="ARBA" id="ARBA00022771"/>
    </source>
</evidence>